<dbReference type="RefSeq" id="XP_026638728.1">
    <property type="nucleotide sequence ID" value="XM_026782927.1"/>
</dbReference>
<keyword evidence="4" id="KW-0158">Chromosome</keyword>
<evidence type="ECO:0000256" key="3">
    <source>
        <dbReference type="ARBA" id="ARBA00007960"/>
    </source>
</evidence>
<evidence type="ECO:0000259" key="9">
    <source>
        <dbReference type="Pfam" id="PF18584"/>
    </source>
</evidence>
<evidence type="ECO:0000256" key="2">
    <source>
        <dbReference type="ARBA" id="ARBA00004286"/>
    </source>
</evidence>
<feature type="domain" description="Synaptonemal complex protein 2 Spt16M-like" evidence="9">
    <location>
        <begin position="346"/>
        <end position="455"/>
    </location>
</feature>
<feature type="compositionally biased region" description="Polar residues" evidence="7">
    <location>
        <begin position="553"/>
        <end position="565"/>
    </location>
</feature>
<evidence type="ECO:0000256" key="5">
    <source>
        <dbReference type="ARBA" id="ARBA00023242"/>
    </source>
</evidence>
<reference evidence="11" key="1">
    <citation type="submission" date="2025-08" db="UniProtKB">
        <authorList>
            <consortium name="RefSeq"/>
        </authorList>
    </citation>
    <scope>IDENTIFICATION</scope>
</reference>
<feature type="region of interest" description="Disordered" evidence="7">
    <location>
        <begin position="521"/>
        <end position="627"/>
    </location>
</feature>
<dbReference type="InterPro" id="IPR041322">
    <property type="entry name" value="SYCP2_ARLD"/>
</dbReference>
<dbReference type="GeneID" id="101987506"/>
<feature type="region of interest" description="Disordered" evidence="7">
    <location>
        <begin position="735"/>
        <end position="779"/>
    </location>
</feature>
<accession>A0ABM1U9R6</accession>
<evidence type="ECO:0000256" key="7">
    <source>
        <dbReference type="SAM" id="MobiDB-lite"/>
    </source>
</evidence>
<keyword evidence="5" id="KW-0539">Nucleus</keyword>
<keyword evidence="10" id="KW-1185">Reference proteome</keyword>
<dbReference type="Pfam" id="PF18581">
    <property type="entry name" value="SYCP2_ARLD"/>
    <property type="match status" value="1"/>
</dbReference>
<evidence type="ECO:0000313" key="11">
    <source>
        <dbReference type="RefSeq" id="XP_026638728.1"/>
    </source>
</evidence>
<comment type="subcellular location">
    <subcellularLocation>
        <location evidence="2">Chromosome</location>
    </subcellularLocation>
    <subcellularLocation>
        <location evidence="1">Nucleus</location>
    </subcellularLocation>
</comment>
<feature type="compositionally biased region" description="Basic residues" evidence="7">
    <location>
        <begin position="613"/>
        <end position="627"/>
    </location>
</feature>
<feature type="compositionally biased region" description="Basic and acidic residues" evidence="7">
    <location>
        <begin position="543"/>
        <end position="552"/>
    </location>
</feature>
<dbReference type="Proteomes" id="UP000694915">
    <property type="component" value="Chromosome 16"/>
</dbReference>
<evidence type="ECO:0000313" key="10">
    <source>
        <dbReference type="Proteomes" id="UP000694915"/>
    </source>
</evidence>
<dbReference type="PANTHER" id="PTHR15607:SF14">
    <property type="entry name" value="SYNAPTONEMAL COMPLEX PROTEIN 2-LIKE"/>
    <property type="match status" value="1"/>
</dbReference>
<feature type="compositionally biased region" description="Polar residues" evidence="7">
    <location>
        <begin position="766"/>
        <end position="779"/>
    </location>
</feature>
<dbReference type="InterPro" id="IPR040560">
    <property type="entry name" value="SYCP2_SLD"/>
</dbReference>
<feature type="region of interest" description="Disordered" evidence="7">
    <location>
        <begin position="1"/>
        <end position="31"/>
    </location>
</feature>
<keyword evidence="6" id="KW-0175">Coiled coil</keyword>
<feature type="coiled-coil region" evidence="6">
    <location>
        <begin position="832"/>
        <end position="859"/>
    </location>
</feature>
<evidence type="ECO:0000256" key="1">
    <source>
        <dbReference type="ARBA" id="ARBA00004123"/>
    </source>
</evidence>
<dbReference type="PANTHER" id="PTHR15607">
    <property type="entry name" value="SYNAPTONEMAL COMPLEX PROTEIN-RELATED"/>
    <property type="match status" value="1"/>
</dbReference>
<name>A0ABM1U9R6_MICOH</name>
<feature type="compositionally biased region" description="Basic and acidic residues" evidence="7">
    <location>
        <begin position="566"/>
        <end position="582"/>
    </location>
</feature>
<feature type="compositionally biased region" description="Low complexity" evidence="7">
    <location>
        <begin position="599"/>
        <end position="608"/>
    </location>
</feature>
<comment type="similarity">
    <text evidence="3">Belongs to the SYCP2 family.</text>
</comment>
<evidence type="ECO:0000256" key="4">
    <source>
        <dbReference type="ARBA" id="ARBA00022454"/>
    </source>
</evidence>
<proteinExistence type="inferred from homology"/>
<evidence type="ECO:0000256" key="6">
    <source>
        <dbReference type="SAM" id="Coils"/>
    </source>
</evidence>
<gene>
    <name evidence="11" type="primary">Sycp2l</name>
</gene>
<protein>
    <submittedName>
        <fullName evidence="11">Synaptonemal complex protein 2-like</fullName>
    </submittedName>
</protein>
<sequence>MPERSGRGGNNGDPDSGLKKPLRRENGGLGPRSSFCENYGALFASTDLFISFPDPKNENPLQSVKEDTETGKTQGAFWLQSLVIDALHGKGFHVIEDYLQQKESYVPQKYNHLFLHHLDRSINEELDKKEFQNCSLLLKCIQRFLKDDGGQKEPLLIEQGLVPKMVSWFETVTGFLTTKDTASEALLTKALEDFLDTALIISRHSRKGTIQMLDSFLLSLGRLVANGTGTVELSIHQEALSTLNCILDAAPREERRKLSSAEGTCSVMKELARTILTVGDYNQQVALSEALCRMTFRTLRNELALQWFDDAVLAEAFKEIKNQDFETDCRQFLNFLNNRLGDKRRVYSFPCLAAFADERELRKPADEKLEEFWIDFNLGSRSVTFYIDNEESVLWEPVHLPKEAVLGFSVTENNRMKMFIIYLKEPIIINKKEAKTIEIHFDRQLDISQASLRALRGDEQIPVLVKVSPGLEKEDGKIPSSPKQEAVLNTEHAEESTALPGFVDDEDDRCIITRSLNVQSELATHSEDRSPETLKPQGPKQEITSKHEHSSHVQESPVQTQPSQSDDGKDDSAFRRDREQDGRMPFNYRKHHFFESNEDSSSSASERSWTQNYKRKSLRTYSQRRKPRVRSLRILPLSPISSGRAREKDQVTLTPVWKGISRQNDTILPTSSQTKLQGSSVLLTPVASTPKTELGTPHPLGSFSSFEHPEVEENVPQIVSRELFMENSIKHKLENSEYRREMPDGSIAAPKQSRLEDAPGSPAVTDISTPSQEDMPDSANSSALKTALENFTREMKRRFELKQKEIPLSSEKAKDVPGCLIRLWNQIYTRRLNKLERFHSSVLQELSNLEENLQGLKRLEEDGLEFWEKQSADLESFCHQQELRFNSAQPL</sequence>
<dbReference type="InterPro" id="IPR024835">
    <property type="entry name" value="SYCP2-like"/>
</dbReference>
<feature type="domain" description="Synaptonemal complex protein 2 armadillo-repeat-like" evidence="8">
    <location>
        <begin position="79"/>
        <end position="254"/>
    </location>
</feature>
<organism evidence="10 11">
    <name type="scientific">Microtus ochrogaster</name>
    <name type="common">Prairie vole</name>
    <dbReference type="NCBI Taxonomy" id="79684"/>
    <lineage>
        <taxon>Eukaryota</taxon>
        <taxon>Metazoa</taxon>
        <taxon>Chordata</taxon>
        <taxon>Craniata</taxon>
        <taxon>Vertebrata</taxon>
        <taxon>Euteleostomi</taxon>
        <taxon>Mammalia</taxon>
        <taxon>Eutheria</taxon>
        <taxon>Euarchontoglires</taxon>
        <taxon>Glires</taxon>
        <taxon>Rodentia</taxon>
        <taxon>Myomorpha</taxon>
        <taxon>Muroidea</taxon>
        <taxon>Cricetidae</taxon>
        <taxon>Arvicolinae</taxon>
        <taxon>Microtus</taxon>
    </lineage>
</organism>
<feature type="region of interest" description="Disordered" evidence="7">
    <location>
        <begin position="472"/>
        <end position="502"/>
    </location>
</feature>
<evidence type="ECO:0000259" key="8">
    <source>
        <dbReference type="Pfam" id="PF18581"/>
    </source>
</evidence>
<dbReference type="Pfam" id="PF18584">
    <property type="entry name" value="SYCP2_SLD"/>
    <property type="match status" value="1"/>
</dbReference>